<dbReference type="GO" id="GO:0003682">
    <property type="term" value="F:chromatin binding"/>
    <property type="evidence" value="ECO:0007669"/>
    <property type="project" value="TreeGrafter"/>
</dbReference>
<dbReference type="GO" id="GO:0045892">
    <property type="term" value="P:negative regulation of DNA-templated transcription"/>
    <property type="evidence" value="ECO:0007669"/>
    <property type="project" value="TreeGrafter"/>
</dbReference>
<dbReference type="KEGG" id="hazt:108682197"/>
<sequence>MSILHEEEKGIVPILKSEIIELSESDMEPLANAMDTASDRTEKPHKICESLKKDGDVRTANQEKCLPQEVNSNDSIGSSLQLHKREESKNDPGTTTLKADQDHLWSVYLLSASPASAPDVAFLHVEESLTSDIEPGQLVEIICERKLPSWYLTVLHCCQEVQIKSPEKDSSDKRYRDNVLVLAAEDLKSSRDKNFTRNTYWVAKVVSACGPLLSVQYMLPKTVMSDNLWVQIGTDQVYAVGHGEKQGIVPAPPVDVILQLSGSYLKNSIFQDSYKEKTLLSESQDVQLVAELLQFLHACSKKHVSVNEAALKTETMPSFKRLKAGGYVEVLSHAASKNGWPACIEQNVGGRLLLRFVHPDWLSQISVGKMQSNEMEKSDNFRETKGGSKTTATCDDVKKEENDLKVNEERSVHLMSANKSKQKEFWIFCTDRRLKNIGWIAKRYAEGYRYVDPVSLEATPVVPSDFCQALNNNSDMLVPITLPVSWSAELKDTICYNSDDCSHKLQDTSVPTAKGATPPSGANRDEGEHFEAADMVDTAIDVAEVGCALEDPISEKENERKLGGEMIAGREYPTEKVETLLNNGKTLSTSPMRDVAKDLCRAADSIIPSSDKMSRTKQEDKIISDSCMLNSGPSVHIPTNKQMLAVDLVKNEMKQNSAEEGSIIGLETANDFTGKCGFISASPLSTSNADNAVSSCDKSGLPKTIVQAVKVSALVETDAATTKQFYVEKLESHAEDESRKLGNNASAGTMTEIGVASISLGNANKEPNGEDQHNSSEKANNSDENFLSKNFDAAEYVSAKAMIHELNEKTQCNEVSIERLSQGTSLTKPINALGNESKLSRSDVNSSQVITANICEEPIAEHSVGINLAPSNQPADTSCSVKSKLFISTSECETEHTDCKIEIDSLDGNIPSPELQRVSLGAELGNRATTSDLTNRNVQVESCDFDSDVRVITIGQCVVNSPTKTRNVEPVVAVISNDDSMTCNVDGTLDVKSRNTSQVQQETGDGNAPHVSDCSKKNEYSNKSEHATEIRDVPVNDFSAACEIILSCDLEKVVDTPELTKAPLSLTQNESPDNNNMMDRNADTVKDAAAETDERNSLAPGMVLELVNPIKLSCIHAAVVSKVAQDGAVEVMYSLCEQVTSKDEYSTEKQYVKSERTSVKIEKAEENEPCNDLPIPDFDRAENFGLKTRLLDACKYSTYMNDYLLLPTGFCQEFGAILHPLKTEHLKPHLSTVDCKDYSVPVMATTNLNSSVLPDVQTHELASETKVNATTKSNENVALPSVVRCELSDKTVPDSNSGISFPEIQHESVDLGAHSNKQDPEKSEVDAIAKISLPSIKKCHGKLDVALSLDGSDEAILPELPKMHDKSKSVSLPIEGLDEGKLMLVKDRDHNDSTDFIDIDVEIIDETYSESSCDMEMDSEQTPPTNESPNKAVQDGTVVVDECLDERPASPIGVNCYKCHQSFEWETFLAANPSHVRVPLSYFSFIPLNADTEFSAGHKLEVVHPEDPSLICAATIAATTGHLLWLRVDSLPNPGLTSAESEASSGNGSSQLSNLVKEVDPGVQHLFCDCEKPNRILIEHISSLDVFPVGWAHSNHAPFVFPPPKTSVNVPVIRMKRFSASSASDSNAARRSRDFNSLKLGSIIAPDGTHRSRWCPTLYLNHCCWPGPYLSSAKLGNFFAVT</sequence>
<feature type="compositionally biased region" description="Basic and acidic residues" evidence="3">
    <location>
        <begin position="374"/>
        <end position="386"/>
    </location>
</feature>
<dbReference type="Pfam" id="PF02820">
    <property type="entry name" value="MBT"/>
    <property type="match status" value="1"/>
</dbReference>
<dbReference type="GO" id="GO:0005634">
    <property type="term" value="C:nucleus"/>
    <property type="evidence" value="ECO:0007669"/>
    <property type="project" value="InterPro"/>
</dbReference>
<feature type="compositionally biased region" description="Polar residues" evidence="3">
    <location>
        <begin position="1421"/>
        <end position="1431"/>
    </location>
</feature>
<feature type="region of interest" description="Disordered" evidence="3">
    <location>
        <begin position="994"/>
        <end position="1026"/>
    </location>
</feature>
<dbReference type="SMART" id="SM00561">
    <property type="entry name" value="MBT"/>
    <property type="match status" value="1"/>
</dbReference>
<organism evidence="4 5">
    <name type="scientific">Hyalella azteca</name>
    <name type="common">Amphipod</name>
    <dbReference type="NCBI Taxonomy" id="294128"/>
    <lineage>
        <taxon>Eukaryota</taxon>
        <taxon>Metazoa</taxon>
        <taxon>Ecdysozoa</taxon>
        <taxon>Arthropoda</taxon>
        <taxon>Crustacea</taxon>
        <taxon>Multicrustacea</taxon>
        <taxon>Malacostraca</taxon>
        <taxon>Eumalacostraca</taxon>
        <taxon>Peracarida</taxon>
        <taxon>Amphipoda</taxon>
        <taxon>Senticaudata</taxon>
        <taxon>Talitrida</taxon>
        <taxon>Talitroidea</taxon>
        <taxon>Hyalellidae</taxon>
        <taxon>Hyalella</taxon>
    </lineage>
</organism>
<evidence type="ECO:0000313" key="4">
    <source>
        <dbReference type="Proteomes" id="UP000694843"/>
    </source>
</evidence>
<gene>
    <name evidence="5" type="primary">LOC108682197</name>
</gene>
<dbReference type="OrthoDB" id="5917609at2759"/>
<dbReference type="GO" id="GO:0042393">
    <property type="term" value="F:histone binding"/>
    <property type="evidence" value="ECO:0007669"/>
    <property type="project" value="TreeGrafter"/>
</dbReference>
<proteinExistence type="predicted"/>
<feature type="repeat" description="MBT" evidence="2">
    <location>
        <begin position="1463"/>
        <end position="1602"/>
    </location>
</feature>
<keyword evidence="4" id="KW-1185">Reference proteome</keyword>
<dbReference type="InterPro" id="IPR050548">
    <property type="entry name" value="PcG_chromatin_remod_factors"/>
</dbReference>
<protein>
    <submittedName>
        <fullName evidence="5">Uncharacterized protein LOC108682197</fullName>
    </submittedName>
</protein>
<feature type="region of interest" description="Disordered" evidence="3">
    <location>
        <begin position="1411"/>
        <end position="1432"/>
    </location>
</feature>
<dbReference type="GeneID" id="108682197"/>
<dbReference type="Proteomes" id="UP000694843">
    <property type="component" value="Unplaced"/>
</dbReference>
<name>A0A8B7PKV6_HYAAZ</name>
<accession>A0A8B7PKV6</accession>
<keyword evidence="1" id="KW-0677">Repeat</keyword>
<dbReference type="CDD" id="cd20096">
    <property type="entry name" value="MBT_SFMBT_rpt4"/>
    <property type="match status" value="1"/>
</dbReference>
<feature type="region of interest" description="Disordered" evidence="3">
    <location>
        <begin position="507"/>
        <end position="526"/>
    </location>
</feature>
<feature type="region of interest" description="Disordered" evidence="3">
    <location>
        <begin position="373"/>
        <end position="393"/>
    </location>
</feature>
<dbReference type="InterPro" id="IPR004092">
    <property type="entry name" value="Mbt"/>
</dbReference>
<feature type="region of interest" description="Disordered" evidence="3">
    <location>
        <begin position="761"/>
        <end position="784"/>
    </location>
</feature>
<dbReference type="PANTHER" id="PTHR12247">
    <property type="entry name" value="POLYCOMB GROUP PROTEIN"/>
    <property type="match status" value="1"/>
</dbReference>
<feature type="compositionally biased region" description="Basic and acidic residues" evidence="3">
    <location>
        <begin position="1013"/>
        <end position="1026"/>
    </location>
</feature>
<feature type="compositionally biased region" description="Basic and acidic residues" evidence="3">
    <location>
        <begin position="767"/>
        <end position="776"/>
    </location>
</feature>
<reference evidence="5" key="1">
    <citation type="submission" date="2025-08" db="UniProtKB">
        <authorList>
            <consortium name="RefSeq"/>
        </authorList>
    </citation>
    <scope>IDENTIFICATION</scope>
    <source>
        <tissue evidence="5">Whole organism</tissue>
    </source>
</reference>
<evidence type="ECO:0000256" key="3">
    <source>
        <dbReference type="SAM" id="MobiDB-lite"/>
    </source>
</evidence>
<dbReference type="SUPFAM" id="SSF63748">
    <property type="entry name" value="Tudor/PWWP/MBT"/>
    <property type="match status" value="1"/>
</dbReference>
<dbReference type="Gene3D" id="2.30.30.140">
    <property type="match status" value="3"/>
</dbReference>
<evidence type="ECO:0000256" key="1">
    <source>
        <dbReference type="ARBA" id="ARBA00022737"/>
    </source>
</evidence>
<feature type="compositionally biased region" description="Polar residues" evidence="3">
    <location>
        <begin position="994"/>
        <end position="1004"/>
    </location>
</feature>
<dbReference type="PROSITE" id="PS51079">
    <property type="entry name" value="MBT"/>
    <property type="match status" value="1"/>
</dbReference>
<dbReference type="RefSeq" id="XP_018026813.1">
    <property type="nucleotide sequence ID" value="XM_018171324.2"/>
</dbReference>
<evidence type="ECO:0000313" key="5">
    <source>
        <dbReference type="RefSeq" id="XP_018026813.1"/>
    </source>
</evidence>
<evidence type="ECO:0000256" key="2">
    <source>
        <dbReference type="PROSITE-ProRule" id="PRU00459"/>
    </source>
</evidence>